<dbReference type="Proteomes" id="UP001642360">
    <property type="component" value="Unassembled WGS sequence"/>
</dbReference>
<evidence type="ECO:0000256" key="1">
    <source>
        <dbReference type="SAM" id="Phobius"/>
    </source>
</evidence>
<name>A0ABC8R3X9_9AQUA</name>
<dbReference type="Gene3D" id="3.40.50.300">
    <property type="entry name" value="P-loop containing nucleotide triphosphate hydrolases"/>
    <property type="match status" value="1"/>
</dbReference>
<dbReference type="EMBL" id="CAUOFW020000912">
    <property type="protein sequence ID" value="CAK9138752.1"/>
    <property type="molecule type" value="Genomic_DNA"/>
</dbReference>
<keyword evidence="1" id="KW-0812">Transmembrane</keyword>
<accession>A0ABC8R3X9</accession>
<dbReference type="InterPro" id="IPR052796">
    <property type="entry name" value="Nod_factor_sulfotransferase"/>
</dbReference>
<sequence>MKENSLPSRALKKSPNVLWMVLIFAVVVTGFYIRFVSFNHVIMPLKPKELPIPGSTGALCELPELPSEEIRFVHFPRPRTYSREECVCNPVRNFVLLSMQRSGSGWFETLLNSHPTLVQMGKYFL</sequence>
<dbReference type="AlphaFoldDB" id="A0ABC8R3X9"/>
<evidence type="ECO:0000313" key="2">
    <source>
        <dbReference type="EMBL" id="CAK9138752.1"/>
    </source>
</evidence>
<feature type="transmembrane region" description="Helical" evidence="1">
    <location>
        <begin position="17"/>
        <end position="36"/>
    </location>
</feature>
<protein>
    <recommendedName>
        <fullName evidence="4">Sulfotransferase</fullName>
    </recommendedName>
</protein>
<keyword evidence="3" id="KW-1185">Reference proteome</keyword>
<dbReference type="InterPro" id="IPR027417">
    <property type="entry name" value="P-loop_NTPase"/>
</dbReference>
<gene>
    <name evidence="2" type="ORF">ILEXP_LOCUS6103</name>
</gene>
<evidence type="ECO:0008006" key="4">
    <source>
        <dbReference type="Google" id="ProtNLM"/>
    </source>
</evidence>
<keyword evidence="1" id="KW-0472">Membrane</keyword>
<keyword evidence="1" id="KW-1133">Transmembrane helix</keyword>
<reference evidence="2 3" key="1">
    <citation type="submission" date="2024-02" db="EMBL/GenBank/DDBJ databases">
        <authorList>
            <person name="Vignale AGUSTIN F."/>
            <person name="Sosa J E."/>
            <person name="Modenutti C."/>
        </authorList>
    </citation>
    <scope>NUCLEOTIDE SEQUENCE [LARGE SCALE GENOMIC DNA]</scope>
</reference>
<organism evidence="2 3">
    <name type="scientific">Ilex paraguariensis</name>
    <name type="common">yerba mate</name>
    <dbReference type="NCBI Taxonomy" id="185542"/>
    <lineage>
        <taxon>Eukaryota</taxon>
        <taxon>Viridiplantae</taxon>
        <taxon>Streptophyta</taxon>
        <taxon>Embryophyta</taxon>
        <taxon>Tracheophyta</taxon>
        <taxon>Spermatophyta</taxon>
        <taxon>Magnoliopsida</taxon>
        <taxon>eudicotyledons</taxon>
        <taxon>Gunneridae</taxon>
        <taxon>Pentapetalae</taxon>
        <taxon>asterids</taxon>
        <taxon>campanulids</taxon>
        <taxon>Aquifoliales</taxon>
        <taxon>Aquifoliaceae</taxon>
        <taxon>Ilex</taxon>
    </lineage>
</organism>
<proteinExistence type="predicted"/>
<dbReference type="PANTHER" id="PTHR32175:SF26">
    <property type="entry name" value="PROTEIN, PUTATIVE, EXPRESSED-RELATED"/>
    <property type="match status" value="1"/>
</dbReference>
<evidence type="ECO:0000313" key="3">
    <source>
        <dbReference type="Proteomes" id="UP001642360"/>
    </source>
</evidence>
<comment type="caution">
    <text evidence="2">The sequence shown here is derived from an EMBL/GenBank/DDBJ whole genome shotgun (WGS) entry which is preliminary data.</text>
</comment>
<dbReference type="PANTHER" id="PTHR32175">
    <property type="entry name" value="PROTEIN, PUTATIVE, EXPRESSED-RELATED"/>
    <property type="match status" value="1"/>
</dbReference>